<organism evidence="2 3">
    <name type="scientific">Bdellovibrio bacteriovorus</name>
    <dbReference type="NCBI Taxonomy" id="959"/>
    <lineage>
        <taxon>Bacteria</taxon>
        <taxon>Pseudomonadati</taxon>
        <taxon>Bdellovibrionota</taxon>
        <taxon>Bdellovibrionia</taxon>
        <taxon>Bdellovibrionales</taxon>
        <taxon>Pseudobdellovibrionaceae</taxon>
        <taxon>Bdellovibrio</taxon>
    </lineage>
</organism>
<dbReference type="AlphaFoldDB" id="A0A150WQC5"/>
<sequence>MAIANANLLQDDLLSGHVTAILDQGTHFEGKLSFEGTVQIGGDFKGEIFTKDTIVINEGASVTAQIEADTIIISGRVEGNLFARRRVIMHPPAIFKGTVTSPSLRIDEGVVFEGASYMPKS</sequence>
<dbReference type="RefSeq" id="WP_061834283.1">
    <property type="nucleotide sequence ID" value="NZ_LUKE01000001.1"/>
</dbReference>
<evidence type="ECO:0008006" key="4">
    <source>
        <dbReference type="Google" id="ProtNLM"/>
    </source>
</evidence>
<dbReference type="Proteomes" id="UP000075320">
    <property type="component" value="Unassembled WGS sequence"/>
</dbReference>
<evidence type="ECO:0000313" key="3">
    <source>
        <dbReference type="Proteomes" id="UP000075320"/>
    </source>
</evidence>
<dbReference type="InterPro" id="IPR007607">
    <property type="entry name" value="BacA/B"/>
</dbReference>
<proteinExistence type="inferred from homology"/>
<gene>
    <name evidence="2" type="ORF">AZI86_06565</name>
</gene>
<dbReference type="Pfam" id="PF04519">
    <property type="entry name" value="Bactofilin"/>
    <property type="match status" value="1"/>
</dbReference>
<dbReference type="PANTHER" id="PTHR35024:SF4">
    <property type="entry name" value="POLYMER-FORMING CYTOSKELETAL PROTEIN"/>
    <property type="match status" value="1"/>
</dbReference>
<accession>A0A150WQC5</accession>
<comment type="similarity">
    <text evidence="1">Belongs to the bactofilin family.</text>
</comment>
<dbReference type="PANTHER" id="PTHR35024">
    <property type="entry name" value="HYPOTHETICAL CYTOSOLIC PROTEIN"/>
    <property type="match status" value="1"/>
</dbReference>
<comment type="caution">
    <text evidence="2">The sequence shown here is derived from an EMBL/GenBank/DDBJ whole genome shotgun (WGS) entry which is preliminary data.</text>
</comment>
<dbReference type="EMBL" id="LUKE01000001">
    <property type="protein sequence ID" value="KYG66703.1"/>
    <property type="molecule type" value="Genomic_DNA"/>
</dbReference>
<protein>
    <recommendedName>
        <fullName evidence="4">Cell shape determination protein CcmA</fullName>
    </recommendedName>
</protein>
<name>A0A150WQC5_BDEBC</name>
<reference evidence="2 3" key="1">
    <citation type="submission" date="2016-03" db="EMBL/GenBank/DDBJ databases">
        <authorList>
            <person name="Ploux O."/>
        </authorList>
    </citation>
    <scope>NUCLEOTIDE SEQUENCE [LARGE SCALE GENOMIC DNA]</scope>
    <source>
        <strain evidence="2 3">R0</strain>
    </source>
</reference>
<keyword evidence="3" id="KW-1185">Reference proteome</keyword>
<evidence type="ECO:0000256" key="1">
    <source>
        <dbReference type="ARBA" id="ARBA00044755"/>
    </source>
</evidence>
<dbReference type="OrthoDB" id="5294260at2"/>
<evidence type="ECO:0000313" key="2">
    <source>
        <dbReference type="EMBL" id="KYG66703.1"/>
    </source>
</evidence>